<dbReference type="Proteomes" id="UP000185944">
    <property type="component" value="Unassembled WGS sequence"/>
</dbReference>
<name>A0A177EED0_9MICR</name>
<organism evidence="2 3">
    <name type="scientific">Nematocida displodere</name>
    <dbReference type="NCBI Taxonomy" id="1805483"/>
    <lineage>
        <taxon>Eukaryota</taxon>
        <taxon>Fungi</taxon>
        <taxon>Fungi incertae sedis</taxon>
        <taxon>Microsporidia</taxon>
        <taxon>Nematocida</taxon>
    </lineage>
</organism>
<comment type="caution">
    <text evidence="2">The sequence shown here is derived from an EMBL/GenBank/DDBJ whole genome shotgun (WGS) entry which is preliminary data.</text>
</comment>
<feature type="compositionally biased region" description="Basic residues" evidence="1">
    <location>
        <begin position="1"/>
        <end position="12"/>
    </location>
</feature>
<proteinExistence type="predicted"/>
<protein>
    <submittedName>
        <fullName evidence="2">Uncharacterized protein</fullName>
    </submittedName>
</protein>
<evidence type="ECO:0000256" key="1">
    <source>
        <dbReference type="SAM" id="MobiDB-lite"/>
    </source>
</evidence>
<dbReference type="RefSeq" id="XP_067544028.1">
    <property type="nucleotide sequence ID" value="XM_067688840.1"/>
</dbReference>
<feature type="compositionally biased region" description="Basic and acidic residues" evidence="1">
    <location>
        <begin position="29"/>
        <end position="38"/>
    </location>
</feature>
<feature type="region of interest" description="Disordered" evidence="1">
    <location>
        <begin position="1"/>
        <end position="63"/>
    </location>
</feature>
<reference evidence="2 3" key="1">
    <citation type="submission" date="2016-02" db="EMBL/GenBank/DDBJ databases">
        <title>Discovery of a natural microsporidian pathogen with a broad tissue tropism in Caenorhabditis elegans.</title>
        <authorList>
            <person name="Luallen R.J."/>
            <person name="Reinke A.W."/>
            <person name="Tong L."/>
            <person name="Botts M.R."/>
            <person name="Felix M.-A."/>
            <person name="Troemel E.R."/>
        </authorList>
    </citation>
    <scope>NUCLEOTIDE SEQUENCE [LARGE SCALE GENOMIC DNA]</scope>
    <source>
        <strain evidence="2 3">JUm2807</strain>
    </source>
</reference>
<dbReference type="OrthoDB" id="2187276at2759"/>
<dbReference type="VEuPathDB" id="MicrosporidiaDB:NEDG_01422"/>
<accession>A0A177EED0</accession>
<sequence length="216" mass="23570">MDKRTPGGRKKLVFTPKMPSEPSPSELEPEIKQKEEVPKIPQNPALQPQPKKQKPFQKKPEAPLPVALAGGTREELFRVGIREGKEILSEDLQQIEEDAPITLEGMQARSTTYTSTSTIGQLGEGARYLLQLPGLLPEEGSTLLHGQVTVREGCAFLSIRGRRSAASAAESFTFSLSESFTSTLPQEAFFKNGAVLQSEGAIHTKLISSDTQHSSE</sequence>
<evidence type="ECO:0000313" key="3">
    <source>
        <dbReference type="Proteomes" id="UP000185944"/>
    </source>
</evidence>
<evidence type="ECO:0000313" key="2">
    <source>
        <dbReference type="EMBL" id="OAG29349.1"/>
    </source>
</evidence>
<gene>
    <name evidence="2" type="ORF">NEDG_01422</name>
</gene>
<dbReference type="GeneID" id="93647772"/>
<keyword evidence="3" id="KW-1185">Reference proteome</keyword>
<dbReference type="EMBL" id="LTDL01000041">
    <property type="protein sequence ID" value="OAG29349.1"/>
    <property type="molecule type" value="Genomic_DNA"/>
</dbReference>
<dbReference type="AlphaFoldDB" id="A0A177EED0"/>